<dbReference type="GO" id="GO:0008270">
    <property type="term" value="F:zinc ion binding"/>
    <property type="evidence" value="ECO:0007669"/>
    <property type="project" value="UniProtKB-KW"/>
</dbReference>
<dbReference type="InterPro" id="IPR013087">
    <property type="entry name" value="Znf_C2H2_type"/>
</dbReference>
<evidence type="ECO:0000256" key="3">
    <source>
        <dbReference type="ARBA" id="ARBA00022833"/>
    </source>
</evidence>
<protein>
    <recommendedName>
        <fullName evidence="5">C2H2-type domain-containing protein</fullName>
    </recommendedName>
</protein>
<feature type="domain" description="C2H2-type" evidence="5">
    <location>
        <begin position="180"/>
        <end position="210"/>
    </location>
</feature>
<evidence type="ECO:0000256" key="2">
    <source>
        <dbReference type="ARBA" id="ARBA00022771"/>
    </source>
</evidence>
<accession>A0ABD2WSH6</accession>
<dbReference type="EMBL" id="JBJJXI010000074">
    <property type="protein sequence ID" value="KAL3396083.1"/>
    <property type="molecule type" value="Genomic_DNA"/>
</dbReference>
<evidence type="ECO:0000259" key="5">
    <source>
        <dbReference type="PROSITE" id="PS50157"/>
    </source>
</evidence>
<dbReference type="PROSITE" id="PS50157">
    <property type="entry name" value="ZINC_FINGER_C2H2_2"/>
    <property type="match status" value="1"/>
</dbReference>
<dbReference type="InterPro" id="IPR036236">
    <property type="entry name" value="Znf_C2H2_sf"/>
</dbReference>
<name>A0ABD2WSH6_9HYME</name>
<keyword evidence="7" id="KW-1185">Reference proteome</keyword>
<keyword evidence="1" id="KW-0479">Metal-binding</keyword>
<dbReference type="Gene3D" id="3.30.160.60">
    <property type="entry name" value="Classic Zinc Finger"/>
    <property type="match status" value="1"/>
</dbReference>
<dbReference type="SUPFAM" id="SSF57667">
    <property type="entry name" value="beta-beta-alpha zinc fingers"/>
    <property type="match status" value="1"/>
</dbReference>
<proteinExistence type="predicted"/>
<evidence type="ECO:0000313" key="7">
    <source>
        <dbReference type="Proteomes" id="UP001627154"/>
    </source>
</evidence>
<organism evidence="6 7">
    <name type="scientific">Trichogramma kaykai</name>
    <dbReference type="NCBI Taxonomy" id="54128"/>
    <lineage>
        <taxon>Eukaryota</taxon>
        <taxon>Metazoa</taxon>
        <taxon>Ecdysozoa</taxon>
        <taxon>Arthropoda</taxon>
        <taxon>Hexapoda</taxon>
        <taxon>Insecta</taxon>
        <taxon>Pterygota</taxon>
        <taxon>Neoptera</taxon>
        <taxon>Endopterygota</taxon>
        <taxon>Hymenoptera</taxon>
        <taxon>Apocrita</taxon>
        <taxon>Proctotrupomorpha</taxon>
        <taxon>Chalcidoidea</taxon>
        <taxon>Trichogrammatidae</taxon>
        <taxon>Trichogramma</taxon>
    </lineage>
</organism>
<dbReference type="FunFam" id="3.30.160.60:FF:000065">
    <property type="entry name" value="B-cell CLL/lymphoma 6, member B"/>
    <property type="match status" value="1"/>
</dbReference>
<comment type="caution">
    <text evidence="6">The sequence shown here is derived from an EMBL/GenBank/DDBJ whole genome shotgun (WGS) entry which is preliminary data.</text>
</comment>
<sequence>MESINELHFPLRIKQEPLDLSTRKGKYIIPNNIPSTSHDKDLRDNIFQSESAINRYGEISESKEFSEGEITCEFESHEEKLSTTEIFANNRYGKIAQNKEFSDQQIKDKFESLKGNYSTTEKFELFRLYETNDASIHDGLGKEVLDNIKKKFYSDDSILKPCECKVYRHINLVHNKLKPHECKICKKTFGRKTHLKIHIDSTSVHVTTPQLERRKSFASSASDSSEKN</sequence>
<gene>
    <name evidence="6" type="ORF">TKK_009955</name>
</gene>
<evidence type="ECO:0000313" key="6">
    <source>
        <dbReference type="EMBL" id="KAL3396083.1"/>
    </source>
</evidence>
<evidence type="ECO:0000256" key="1">
    <source>
        <dbReference type="ARBA" id="ARBA00022723"/>
    </source>
</evidence>
<keyword evidence="2 4" id="KW-0863">Zinc-finger</keyword>
<dbReference type="AlphaFoldDB" id="A0ABD2WSH6"/>
<evidence type="ECO:0000256" key="4">
    <source>
        <dbReference type="PROSITE-ProRule" id="PRU00042"/>
    </source>
</evidence>
<dbReference type="Proteomes" id="UP001627154">
    <property type="component" value="Unassembled WGS sequence"/>
</dbReference>
<keyword evidence="3" id="KW-0862">Zinc</keyword>
<reference evidence="6 7" key="1">
    <citation type="journal article" date="2024" name="bioRxiv">
        <title>A reference genome for Trichogramma kaykai: A tiny desert-dwelling parasitoid wasp with competing sex-ratio distorters.</title>
        <authorList>
            <person name="Culotta J."/>
            <person name="Lindsey A.R."/>
        </authorList>
    </citation>
    <scope>NUCLEOTIDE SEQUENCE [LARGE SCALE GENOMIC DNA]</scope>
    <source>
        <strain evidence="6 7">KSX58</strain>
    </source>
</reference>